<gene>
    <name evidence="1" type="ORF">GCM10022389_17560</name>
</gene>
<dbReference type="EMBL" id="BAABCT010000004">
    <property type="protein sequence ID" value="GAA4072644.1"/>
    <property type="molecule type" value="Genomic_DNA"/>
</dbReference>
<proteinExistence type="predicted"/>
<evidence type="ECO:0000313" key="2">
    <source>
        <dbReference type="Proteomes" id="UP001500367"/>
    </source>
</evidence>
<dbReference type="Proteomes" id="UP001500367">
    <property type="component" value="Unassembled WGS sequence"/>
</dbReference>
<comment type="caution">
    <text evidence="1">The sequence shown here is derived from an EMBL/GenBank/DDBJ whole genome shotgun (WGS) entry which is preliminary data.</text>
</comment>
<protein>
    <submittedName>
        <fullName evidence="1">Uncharacterized protein</fullName>
    </submittedName>
</protein>
<name>A0ABP7VR97_9FLAO</name>
<sequence length="146" mass="16704">MPKAYTQSYNDEKTSMANYLKRMYNNTAFEGVKVLESAEGNFFISVISLEKAKYTSQSTMMRVAQVKAQSQANTFFNGSTISSDFIIKTTEEKQKDSANTKTTLETIETIRENSIGFVKAMELLTNFDIEDGKRMVFIYYKELETK</sequence>
<reference evidence="2" key="1">
    <citation type="journal article" date="2019" name="Int. J. Syst. Evol. Microbiol.">
        <title>The Global Catalogue of Microorganisms (GCM) 10K type strain sequencing project: providing services to taxonomists for standard genome sequencing and annotation.</title>
        <authorList>
            <consortium name="The Broad Institute Genomics Platform"/>
            <consortium name="The Broad Institute Genome Sequencing Center for Infectious Disease"/>
            <person name="Wu L."/>
            <person name="Ma J."/>
        </authorList>
    </citation>
    <scope>NUCLEOTIDE SEQUENCE [LARGE SCALE GENOMIC DNA]</scope>
    <source>
        <strain evidence="2">JCM 17069</strain>
    </source>
</reference>
<evidence type="ECO:0000313" key="1">
    <source>
        <dbReference type="EMBL" id="GAA4072644.1"/>
    </source>
</evidence>
<organism evidence="1 2">
    <name type="scientific">Flavobacterium cheonanense</name>
    <dbReference type="NCBI Taxonomy" id="706183"/>
    <lineage>
        <taxon>Bacteria</taxon>
        <taxon>Pseudomonadati</taxon>
        <taxon>Bacteroidota</taxon>
        <taxon>Flavobacteriia</taxon>
        <taxon>Flavobacteriales</taxon>
        <taxon>Flavobacteriaceae</taxon>
        <taxon>Flavobacterium</taxon>
    </lineage>
</organism>
<keyword evidence="2" id="KW-1185">Reference proteome</keyword>
<accession>A0ABP7VR97</accession>